<dbReference type="AlphaFoldDB" id="A0A5E5BR87"/>
<evidence type="ECO:0000313" key="3">
    <source>
        <dbReference type="Proteomes" id="UP000382040"/>
    </source>
</evidence>
<dbReference type="InterPro" id="IPR002611">
    <property type="entry name" value="IstB_ATP-bd"/>
</dbReference>
<dbReference type="OrthoDB" id="9773429at2"/>
<keyword evidence="3" id="KW-1185">Reference proteome</keyword>
<dbReference type="SUPFAM" id="SSF52540">
    <property type="entry name" value="P-loop containing nucleoside triphosphate hydrolases"/>
    <property type="match status" value="1"/>
</dbReference>
<dbReference type="PANTHER" id="PTHR30050:SF4">
    <property type="entry name" value="ATP-BINDING PROTEIN RV3427C IN INSERTION SEQUENCE-RELATED"/>
    <property type="match status" value="1"/>
</dbReference>
<evidence type="ECO:0000313" key="2">
    <source>
        <dbReference type="EMBL" id="VVE87575.1"/>
    </source>
</evidence>
<gene>
    <name evidence="2" type="primary">dnaC</name>
    <name evidence="2" type="ORF">PBR20603_01511</name>
</gene>
<dbReference type="Proteomes" id="UP000382040">
    <property type="component" value="Unassembled WGS sequence"/>
</dbReference>
<dbReference type="EMBL" id="CABPST010000002">
    <property type="protein sequence ID" value="VVE87575.1"/>
    <property type="molecule type" value="Genomic_DNA"/>
</dbReference>
<dbReference type="GO" id="GO:0006260">
    <property type="term" value="P:DNA replication"/>
    <property type="evidence" value="ECO:0007669"/>
    <property type="project" value="TreeGrafter"/>
</dbReference>
<accession>A0A5E5BR87</accession>
<protein>
    <submittedName>
        <fullName evidence="2">DNA replication protein DnaC</fullName>
    </submittedName>
</protein>
<evidence type="ECO:0000259" key="1">
    <source>
        <dbReference type="SMART" id="SM00382"/>
    </source>
</evidence>
<dbReference type="PANTHER" id="PTHR30050">
    <property type="entry name" value="CHROMOSOMAL REPLICATION INITIATOR PROTEIN DNAA"/>
    <property type="match status" value="1"/>
</dbReference>
<dbReference type="InterPro" id="IPR003593">
    <property type="entry name" value="AAA+_ATPase"/>
</dbReference>
<dbReference type="SMART" id="SM00382">
    <property type="entry name" value="AAA"/>
    <property type="match status" value="1"/>
</dbReference>
<dbReference type="Pfam" id="PF01695">
    <property type="entry name" value="IstB_IS21"/>
    <property type="match status" value="1"/>
</dbReference>
<name>A0A5E5BR87_9BURK</name>
<organism evidence="2 3">
    <name type="scientific">Pandoraea bronchicola</name>
    <dbReference type="NCBI Taxonomy" id="2508287"/>
    <lineage>
        <taxon>Bacteria</taxon>
        <taxon>Pseudomonadati</taxon>
        <taxon>Pseudomonadota</taxon>
        <taxon>Betaproteobacteria</taxon>
        <taxon>Burkholderiales</taxon>
        <taxon>Burkholderiaceae</taxon>
        <taxon>Pandoraea</taxon>
    </lineage>
</organism>
<dbReference type="Gene3D" id="3.40.50.300">
    <property type="entry name" value="P-loop containing nucleotide triphosphate hydrolases"/>
    <property type="match status" value="1"/>
</dbReference>
<dbReference type="RefSeq" id="WP_150558884.1">
    <property type="nucleotide sequence ID" value="NZ_CABPST010000002.1"/>
</dbReference>
<reference evidence="2 3" key="1">
    <citation type="submission" date="2019-08" db="EMBL/GenBank/DDBJ databases">
        <authorList>
            <person name="Peeters C."/>
        </authorList>
    </citation>
    <scope>NUCLEOTIDE SEQUENCE [LARGE SCALE GENOMIC DNA]</scope>
    <source>
        <strain evidence="2 3">LMG 20603</strain>
    </source>
</reference>
<dbReference type="InterPro" id="IPR027417">
    <property type="entry name" value="P-loop_NTPase"/>
</dbReference>
<dbReference type="GO" id="GO:0005524">
    <property type="term" value="F:ATP binding"/>
    <property type="evidence" value="ECO:0007669"/>
    <property type="project" value="InterPro"/>
</dbReference>
<dbReference type="CDD" id="cd00009">
    <property type="entry name" value="AAA"/>
    <property type="match status" value="1"/>
</dbReference>
<proteinExistence type="predicted"/>
<feature type="domain" description="AAA+ ATPase" evidence="1">
    <location>
        <begin position="108"/>
        <end position="249"/>
    </location>
</feature>
<sequence>MNFHAQPLRSSANCPKHGDFERLCYFGDSWTACPRCADEEAARVANERSAIIRAGEREAWQRRLGDTGIPERFMDRRLRNYVATTPGQRYALDFALDFAEHFGESDRRGQCAIFLGQPGTGKTHLAIGIGHEIMARGSRTVLFTTVMRAVRRVKDTWVRGSAESESAAVAALAYPDLLILDEIGVQFGSETEKLILFDVLNERYEKRRQTILLSNLAVDDDVVDGRRVPGIRSFLGERVFDRLREDGGEAVVFDWESHRGKVAA</sequence>